<keyword evidence="1" id="KW-0227">DNA damage</keyword>
<keyword evidence="1" id="KW-0234">DNA repair</keyword>
<feature type="domain" description="DNA helicase Pif1-like DEAD-box helicase" evidence="2">
    <location>
        <begin position="220"/>
        <end position="363"/>
    </location>
</feature>
<dbReference type="SUPFAM" id="SSF52540">
    <property type="entry name" value="P-loop containing nucleoside triphosphate hydrolases"/>
    <property type="match status" value="2"/>
</dbReference>
<dbReference type="Pfam" id="PF05970">
    <property type="entry name" value="PIF1"/>
    <property type="match status" value="1"/>
</dbReference>
<keyword evidence="4" id="KW-1185">Reference proteome</keyword>
<dbReference type="OrthoDB" id="2986975at2759"/>
<dbReference type="GO" id="GO:0016887">
    <property type="term" value="F:ATP hydrolysis activity"/>
    <property type="evidence" value="ECO:0007669"/>
    <property type="project" value="RHEA"/>
</dbReference>
<dbReference type="Gene3D" id="3.40.50.300">
    <property type="entry name" value="P-loop containing nucleotide triphosphate hydrolases"/>
    <property type="match status" value="1"/>
</dbReference>
<name>A0A4S4MMK2_9APHY</name>
<accession>A0A4S4MMK2</accession>
<reference evidence="3 4" key="1">
    <citation type="submission" date="2019-02" db="EMBL/GenBank/DDBJ databases">
        <title>Genome sequencing of the rare red list fungi Antrodiella citrinella (Flaviporus citrinellus).</title>
        <authorList>
            <person name="Buettner E."/>
            <person name="Kellner H."/>
        </authorList>
    </citation>
    <scope>NUCLEOTIDE SEQUENCE [LARGE SCALE GENOMIC DNA]</scope>
    <source>
        <strain evidence="3 4">DSM 108506</strain>
    </source>
</reference>
<dbReference type="EMBL" id="SGPM01000295">
    <property type="protein sequence ID" value="THH26935.1"/>
    <property type="molecule type" value="Genomic_DNA"/>
</dbReference>
<dbReference type="InterPro" id="IPR010285">
    <property type="entry name" value="DNA_helicase_pif1-like_DEAD"/>
</dbReference>
<dbReference type="InterPro" id="IPR051055">
    <property type="entry name" value="PIF1_helicase"/>
</dbReference>
<gene>
    <name evidence="3" type="ORF">EUX98_g7252</name>
</gene>
<keyword evidence="1" id="KW-0067">ATP-binding</keyword>
<keyword evidence="1" id="KW-0547">Nucleotide-binding</keyword>
<dbReference type="GO" id="GO:0043139">
    <property type="term" value="F:5'-3' DNA helicase activity"/>
    <property type="evidence" value="ECO:0007669"/>
    <property type="project" value="UniProtKB-EC"/>
</dbReference>
<keyword evidence="1" id="KW-0233">DNA recombination</keyword>
<dbReference type="AlphaFoldDB" id="A0A4S4MMK2"/>
<keyword evidence="1" id="KW-0347">Helicase</keyword>
<dbReference type="GO" id="GO:0000723">
    <property type="term" value="P:telomere maintenance"/>
    <property type="evidence" value="ECO:0007669"/>
    <property type="project" value="InterPro"/>
</dbReference>
<dbReference type="GO" id="GO:0005524">
    <property type="term" value="F:ATP binding"/>
    <property type="evidence" value="ECO:0007669"/>
    <property type="project" value="UniProtKB-KW"/>
</dbReference>
<dbReference type="PANTHER" id="PTHR47642">
    <property type="entry name" value="ATP-DEPENDENT DNA HELICASE"/>
    <property type="match status" value="1"/>
</dbReference>
<evidence type="ECO:0000313" key="4">
    <source>
        <dbReference type="Proteomes" id="UP000308730"/>
    </source>
</evidence>
<dbReference type="InterPro" id="IPR027417">
    <property type="entry name" value="P-loop_NTPase"/>
</dbReference>
<comment type="caution">
    <text evidence="3">The sequence shown here is derived from an EMBL/GenBank/DDBJ whole genome shotgun (WGS) entry which is preliminary data.</text>
</comment>
<dbReference type="Proteomes" id="UP000308730">
    <property type="component" value="Unassembled WGS sequence"/>
</dbReference>
<evidence type="ECO:0000313" key="3">
    <source>
        <dbReference type="EMBL" id="THH26935.1"/>
    </source>
</evidence>
<organism evidence="3 4">
    <name type="scientific">Antrodiella citrinella</name>
    <dbReference type="NCBI Taxonomy" id="2447956"/>
    <lineage>
        <taxon>Eukaryota</taxon>
        <taxon>Fungi</taxon>
        <taxon>Dikarya</taxon>
        <taxon>Basidiomycota</taxon>
        <taxon>Agaricomycotina</taxon>
        <taxon>Agaricomycetes</taxon>
        <taxon>Polyporales</taxon>
        <taxon>Steccherinaceae</taxon>
        <taxon>Antrodiella</taxon>
    </lineage>
</organism>
<dbReference type="GO" id="GO:0006310">
    <property type="term" value="P:DNA recombination"/>
    <property type="evidence" value="ECO:0007669"/>
    <property type="project" value="UniProtKB-KW"/>
</dbReference>
<protein>
    <recommendedName>
        <fullName evidence="1">ATP-dependent DNA helicase</fullName>
        <ecNumber evidence="1">5.6.2.3</ecNumber>
    </recommendedName>
</protein>
<comment type="cofactor">
    <cofactor evidence="1">
        <name>Mg(2+)</name>
        <dbReference type="ChEBI" id="CHEBI:18420"/>
    </cofactor>
</comment>
<evidence type="ECO:0000259" key="2">
    <source>
        <dbReference type="Pfam" id="PF05970"/>
    </source>
</evidence>
<proteinExistence type="inferred from homology"/>
<dbReference type="GO" id="GO:0006281">
    <property type="term" value="P:DNA repair"/>
    <property type="evidence" value="ECO:0007669"/>
    <property type="project" value="UniProtKB-KW"/>
</dbReference>
<comment type="catalytic activity">
    <reaction evidence="1">
        <text>ATP + H2O = ADP + phosphate + H(+)</text>
        <dbReference type="Rhea" id="RHEA:13065"/>
        <dbReference type="ChEBI" id="CHEBI:15377"/>
        <dbReference type="ChEBI" id="CHEBI:15378"/>
        <dbReference type="ChEBI" id="CHEBI:30616"/>
        <dbReference type="ChEBI" id="CHEBI:43474"/>
        <dbReference type="ChEBI" id="CHEBI:456216"/>
        <dbReference type="EC" id="5.6.2.3"/>
    </reaction>
</comment>
<keyword evidence="1" id="KW-0378">Hydrolase</keyword>
<evidence type="ECO:0000256" key="1">
    <source>
        <dbReference type="RuleBase" id="RU363044"/>
    </source>
</evidence>
<dbReference type="EC" id="5.6.2.3" evidence="1"/>
<comment type="similarity">
    <text evidence="1">Belongs to the helicase family.</text>
</comment>
<sequence>MTADRETRFVLSGAEYYHECALAANEDNRHVSEHIAMDLRGEQDTCNDDDITPEGPDLEDEVVPIFTDEGLQALQRNLKTKHSDLFGLTAVQAGQHAKVFPTSHISWPVEQSLDARRGTEQDKHNLHVWREQMKHNVAVLNIQPHTHERADEVQPSTSRMTMSDTDDRIDDSGTVSYVAPEAPLLSVDPSCLRDDQFRAYNIILWHLEQTLAGKVPPPLRMIIYGEGGTGKSKVIQTATDAFKAKGVSYLLVKAAYTGIAASLIDGKTTHVIGRISVGRHGELTMEARAKLQRLWHDAKYLVVDEFSMISKSFLAQLSAHIAIGKEGCGDATDDSFGGVNVVLVGDLHQFPPVAKGPAEALFRATSTGVENPILMQGRAIYEEFKVVVILKEQVRVIDTTWLDFLHKLRDGTLKTTTDLEVVHTLALDDARCSFTDFTASPWMDACLITSRHCVRVQWNAAAVHALCERTRQRMYCIDAEDRMKGMPLNLEEKYALVARARTEHDRSKKDLPESVDIVKGMKVMVTTNLETDLDMANGARGTVFDIILHPQEPEKGEESIAPLHHLPLCILIKMDRTR</sequence>